<reference evidence="1" key="1">
    <citation type="submission" date="2021-07" db="EMBL/GenBank/DDBJ databases">
        <authorList>
            <person name="Roth S.J."/>
            <person name="Krukonis G.P."/>
            <person name="Delesalle V.A."/>
        </authorList>
    </citation>
    <scope>NUCLEOTIDE SEQUENCE</scope>
</reference>
<dbReference type="KEGG" id="vg:77944132"/>
<gene>
    <name evidence="1" type="primary">254</name>
    <name evidence="1" type="ORF">AH04_254</name>
</gene>
<proteinExistence type="predicted"/>
<dbReference type="Proteomes" id="UP000827517">
    <property type="component" value="Segment"/>
</dbReference>
<keyword evidence="2" id="KW-1185">Reference proteome</keyword>
<dbReference type="EMBL" id="MZ501267">
    <property type="protein sequence ID" value="QZA70727.1"/>
    <property type="molecule type" value="Genomic_DNA"/>
</dbReference>
<dbReference type="RefSeq" id="YP_010668008.1">
    <property type="nucleotide sequence ID" value="NC_070952.1"/>
</dbReference>
<protein>
    <submittedName>
        <fullName evidence="1">Uncharacterized protein</fullName>
    </submittedName>
</protein>
<name>A0AAE8BUX5_9CAUD</name>
<organism evidence="1 2">
    <name type="scientific">Erwinia phage AH04</name>
    <dbReference type="NCBI Taxonomy" id="2869569"/>
    <lineage>
        <taxon>Viruses</taxon>
        <taxon>Duplodnaviria</taxon>
        <taxon>Heunggongvirae</taxon>
        <taxon>Uroviricota</taxon>
        <taxon>Caudoviricetes</taxon>
        <taxon>Chimalliviridae</taxon>
        <taxon>Meadowvirus</taxon>
        <taxon>Meadowvirus AH04</taxon>
    </lineage>
</organism>
<dbReference type="GeneID" id="77944132"/>
<sequence length="160" mass="18595">MEQEVIELTPIERLIAFYSEELFNEIVINRDSTSFWEKANSYLFENALTSFREGVKSLREGMVEDKDMFNYFSAFCFRIFSQPFTDPALSVFSEGFNEIADDPVFFKEAFQWNTKALSTIEVLLLFLCVHRNKITIMLDTRIRTERAAAAETRAVKGGKR</sequence>
<evidence type="ECO:0000313" key="2">
    <source>
        <dbReference type="Proteomes" id="UP000827517"/>
    </source>
</evidence>
<accession>A0AAE8BUX5</accession>
<evidence type="ECO:0000313" key="1">
    <source>
        <dbReference type="EMBL" id="QZA70727.1"/>
    </source>
</evidence>